<keyword evidence="3" id="KW-1185">Reference proteome</keyword>
<evidence type="ECO:0000313" key="2">
    <source>
        <dbReference type="EMBL" id="PSR71474.1"/>
    </source>
</evidence>
<feature type="region of interest" description="Disordered" evidence="1">
    <location>
        <begin position="1"/>
        <end position="22"/>
    </location>
</feature>
<accession>A0A2R6NGG2</accession>
<feature type="region of interest" description="Disordered" evidence="1">
    <location>
        <begin position="43"/>
        <end position="74"/>
    </location>
</feature>
<dbReference type="STRING" id="98765.A0A2R6NGG2"/>
<protein>
    <submittedName>
        <fullName evidence="2">Uncharacterized protein</fullName>
    </submittedName>
</protein>
<gene>
    <name evidence="2" type="ORF">PHLCEN_2v12639</name>
</gene>
<dbReference type="EMBL" id="MLYV02001282">
    <property type="protein sequence ID" value="PSR71474.1"/>
    <property type="molecule type" value="Genomic_DNA"/>
</dbReference>
<feature type="compositionally biased region" description="Polar residues" evidence="1">
    <location>
        <begin position="48"/>
        <end position="57"/>
    </location>
</feature>
<sequence>MNMSSTPAFGQGVLNHSSTNPGPSLYTPYLTLVLPDTTYISPLAPRPTSATPSNTPVTVEEENEHLRDESGQKMTSNAIRDYGLRMNLERLKFRLVFILWPALVGMTMAL</sequence>
<organism evidence="2 3">
    <name type="scientific">Hermanssonia centrifuga</name>
    <dbReference type="NCBI Taxonomy" id="98765"/>
    <lineage>
        <taxon>Eukaryota</taxon>
        <taxon>Fungi</taxon>
        <taxon>Dikarya</taxon>
        <taxon>Basidiomycota</taxon>
        <taxon>Agaricomycotina</taxon>
        <taxon>Agaricomycetes</taxon>
        <taxon>Polyporales</taxon>
        <taxon>Meruliaceae</taxon>
        <taxon>Hermanssonia</taxon>
    </lineage>
</organism>
<evidence type="ECO:0000256" key="1">
    <source>
        <dbReference type="SAM" id="MobiDB-lite"/>
    </source>
</evidence>
<dbReference type="OrthoDB" id="3250770at2759"/>
<evidence type="ECO:0000313" key="3">
    <source>
        <dbReference type="Proteomes" id="UP000186601"/>
    </source>
</evidence>
<reference evidence="2 3" key="1">
    <citation type="submission" date="2018-02" db="EMBL/GenBank/DDBJ databases">
        <title>Genome sequence of the basidiomycete white-rot fungus Phlebia centrifuga.</title>
        <authorList>
            <person name="Granchi Z."/>
            <person name="Peng M."/>
            <person name="de Vries R.P."/>
            <person name="Hilden K."/>
            <person name="Makela M.R."/>
            <person name="Grigoriev I."/>
            <person name="Riley R."/>
        </authorList>
    </citation>
    <scope>NUCLEOTIDE SEQUENCE [LARGE SCALE GENOMIC DNA]</scope>
    <source>
        <strain evidence="2 3">FBCC195</strain>
    </source>
</reference>
<name>A0A2R6NGG2_9APHY</name>
<dbReference type="AlphaFoldDB" id="A0A2R6NGG2"/>
<comment type="caution">
    <text evidence="2">The sequence shown here is derived from an EMBL/GenBank/DDBJ whole genome shotgun (WGS) entry which is preliminary data.</text>
</comment>
<proteinExistence type="predicted"/>
<dbReference type="Proteomes" id="UP000186601">
    <property type="component" value="Unassembled WGS sequence"/>
</dbReference>